<feature type="signal peptide" evidence="1">
    <location>
        <begin position="1"/>
        <end position="22"/>
    </location>
</feature>
<gene>
    <name evidence="2" type="ORF">DUI87_09989</name>
</gene>
<reference evidence="2 3" key="1">
    <citation type="submission" date="2018-07" db="EMBL/GenBank/DDBJ databases">
        <title>A high quality draft genome assembly of the barn swallow (H. rustica rustica).</title>
        <authorList>
            <person name="Formenti G."/>
            <person name="Chiara M."/>
            <person name="Poveda L."/>
            <person name="Francoijs K.-J."/>
            <person name="Bonisoli-Alquati A."/>
            <person name="Canova L."/>
            <person name="Gianfranceschi L."/>
            <person name="Horner D.S."/>
            <person name="Saino N."/>
        </authorList>
    </citation>
    <scope>NUCLEOTIDE SEQUENCE [LARGE SCALE GENOMIC DNA]</scope>
    <source>
        <strain evidence="2">Chelidonia</strain>
        <tissue evidence="2">Blood</tissue>
    </source>
</reference>
<accession>A0A3M0KGZ1</accession>
<dbReference type="EMBL" id="QRBI01000106">
    <property type="protein sequence ID" value="RMC12472.1"/>
    <property type="molecule type" value="Genomic_DNA"/>
</dbReference>
<protein>
    <submittedName>
        <fullName evidence="2">Uncharacterized protein</fullName>
    </submittedName>
</protein>
<feature type="chain" id="PRO_5018008633" evidence="1">
    <location>
        <begin position="23"/>
        <end position="135"/>
    </location>
</feature>
<comment type="caution">
    <text evidence="2">The sequence shown here is derived from an EMBL/GenBank/DDBJ whole genome shotgun (WGS) entry which is preliminary data.</text>
</comment>
<name>A0A3M0KGZ1_HIRRU</name>
<organism evidence="2 3">
    <name type="scientific">Hirundo rustica rustica</name>
    <dbReference type="NCBI Taxonomy" id="333673"/>
    <lineage>
        <taxon>Eukaryota</taxon>
        <taxon>Metazoa</taxon>
        <taxon>Chordata</taxon>
        <taxon>Craniata</taxon>
        <taxon>Vertebrata</taxon>
        <taxon>Euteleostomi</taxon>
        <taxon>Archelosauria</taxon>
        <taxon>Archosauria</taxon>
        <taxon>Dinosauria</taxon>
        <taxon>Saurischia</taxon>
        <taxon>Theropoda</taxon>
        <taxon>Coelurosauria</taxon>
        <taxon>Aves</taxon>
        <taxon>Neognathae</taxon>
        <taxon>Neoaves</taxon>
        <taxon>Telluraves</taxon>
        <taxon>Australaves</taxon>
        <taxon>Passeriformes</taxon>
        <taxon>Sylvioidea</taxon>
        <taxon>Hirundinidae</taxon>
        <taxon>Hirundo</taxon>
    </lineage>
</organism>
<sequence length="135" mass="14555">MLSTDGWSIAFLVLLDHTIADASQDSTGLLGHLDTLAHVQLAVVQNPRSFSIRKLSKHCPQPAMLRGVVTQGQDLALSLVEPLAIVLSPSIQPVQGYPVCPGHPSRSILPQLGVVSKLTEVALDYLTWVVDENIK</sequence>
<evidence type="ECO:0000313" key="2">
    <source>
        <dbReference type="EMBL" id="RMC12472.1"/>
    </source>
</evidence>
<dbReference type="AlphaFoldDB" id="A0A3M0KGZ1"/>
<keyword evidence="1" id="KW-0732">Signal</keyword>
<keyword evidence="3" id="KW-1185">Reference proteome</keyword>
<proteinExistence type="predicted"/>
<evidence type="ECO:0000313" key="3">
    <source>
        <dbReference type="Proteomes" id="UP000269221"/>
    </source>
</evidence>
<dbReference type="Proteomes" id="UP000269221">
    <property type="component" value="Unassembled WGS sequence"/>
</dbReference>
<evidence type="ECO:0000256" key="1">
    <source>
        <dbReference type="SAM" id="SignalP"/>
    </source>
</evidence>